<sequence length="274" mass="29755">MRLAGMKPALSSSSLHLRSSCINLRRRGRHKGRVTSAATSSGSVAEYPTPFLALTSDTIRTSLDLLNKSADACPLLKSAGVLAVWDLVNASNLCSLPICNEGLIDPGQHVSASDENAQVLAWHAVGILDAIYNVVEEGTRCIPPGMFPETLKFEALLLKIRAAMEAQLKPGWACHVLRLRRHESGLARFTSRPDAASEAFKIGASTRVELAVDTIQGSSTRVESVVDKIQRSSTRVELAVHKNPSGRLVHRGAHGYTRSIECKSRAHCIFIIWI</sequence>
<name>A0AAD7NBZ5_9AGAR</name>
<reference evidence="1" key="1">
    <citation type="submission" date="2023-03" db="EMBL/GenBank/DDBJ databases">
        <title>Massive genome expansion in bonnet fungi (Mycena s.s.) driven by repeated elements and novel gene families across ecological guilds.</title>
        <authorList>
            <consortium name="Lawrence Berkeley National Laboratory"/>
            <person name="Harder C.B."/>
            <person name="Miyauchi S."/>
            <person name="Viragh M."/>
            <person name="Kuo A."/>
            <person name="Thoen E."/>
            <person name="Andreopoulos B."/>
            <person name="Lu D."/>
            <person name="Skrede I."/>
            <person name="Drula E."/>
            <person name="Henrissat B."/>
            <person name="Morin E."/>
            <person name="Kohler A."/>
            <person name="Barry K."/>
            <person name="LaButti K."/>
            <person name="Morin E."/>
            <person name="Salamov A."/>
            <person name="Lipzen A."/>
            <person name="Mereny Z."/>
            <person name="Hegedus B."/>
            <person name="Baldrian P."/>
            <person name="Stursova M."/>
            <person name="Weitz H."/>
            <person name="Taylor A."/>
            <person name="Grigoriev I.V."/>
            <person name="Nagy L.G."/>
            <person name="Martin F."/>
            <person name="Kauserud H."/>
        </authorList>
    </citation>
    <scope>NUCLEOTIDE SEQUENCE</scope>
    <source>
        <strain evidence="1">CBHHK188m</strain>
    </source>
</reference>
<keyword evidence="2" id="KW-1185">Reference proteome</keyword>
<dbReference type="AlphaFoldDB" id="A0AAD7NBZ5"/>
<dbReference type="Proteomes" id="UP001215280">
    <property type="component" value="Unassembled WGS sequence"/>
</dbReference>
<organism evidence="1 2">
    <name type="scientific">Mycena maculata</name>
    <dbReference type="NCBI Taxonomy" id="230809"/>
    <lineage>
        <taxon>Eukaryota</taxon>
        <taxon>Fungi</taxon>
        <taxon>Dikarya</taxon>
        <taxon>Basidiomycota</taxon>
        <taxon>Agaricomycotina</taxon>
        <taxon>Agaricomycetes</taxon>
        <taxon>Agaricomycetidae</taxon>
        <taxon>Agaricales</taxon>
        <taxon>Marasmiineae</taxon>
        <taxon>Mycenaceae</taxon>
        <taxon>Mycena</taxon>
    </lineage>
</organism>
<accession>A0AAD7NBZ5</accession>
<comment type="caution">
    <text evidence="1">The sequence shown here is derived from an EMBL/GenBank/DDBJ whole genome shotgun (WGS) entry which is preliminary data.</text>
</comment>
<proteinExistence type="predicted"/>
<gene>
    <name evidence="1" type="ORF">DFH07DRAFT_773734</name>
</gene>
<evidence type="ECO:0000313" key="1">
    <source>
        <dbReference type="EMBL" id="KAJ7754334.1"/>
    </source>
</evidence>
<protein>
    <submittedName>
        <fullName evidence="1">Uncharacterized protein</fullName>
    </submittedName>
</protein>
<evidence type="ECO:0000313" key="2">
    <source>
        <dbReference type="Proteomes" id="UP001215280"/>
    </source>
</evidence>
<dbReference type="EMBL" id="JARJLG010000067">
    <property type="protein sequence ID" value="KAJ7754334.1"/>
    <property type="molecule type" value="Genomic_DNA"/>
</dbReference>